<evidence type="ECO:0000313" key="3">
    <source>
        <dbReference type="EMBL" id="KCZ91591.1"/>
    </source>
</evidence>
<dbReference type="GO" id="GO:0004113">
    <property type="term" value="F:2',3'-cyclic-nucleotide 3'-phosphodiesterase activity"/>
    <property type="evidence" value="ECO:0007669"/>
    <property type="project" value="InterPro"/>
</dbReference>
<dbReference type="EMBL" id="ARYK01000005">
    <property type="protein sequence ID" value="KCZ91591.1"/>
    <property type="molecule type" value="Genomic_DNA"/>
</dbReference>
<evidence type="ECO:0000256" key="1">
    <source>
        <dbReference type="ARBA" id="ARBA00022801"/>
    </source>
</evidence>
<dbReference type="EC" id="3.1.4.58" evidence="2"/>
<dbReference type="GO" id="GO:0016874">
    <property type="term" value="F:ligase activity"/>
    <property type="evidence" value="ECO:0007669"/>
    <property type="project" value="UniProtKB-KW"/>
</dbReference>
<evidence type="ECO:0000256" key="2">
    <source>
        <dbReference type="HAMAP-Rule" id="MF_01940"/>
    </source>
</evidence>
<dbReference type="Gene3D" id="3.90.1140.10">
    <property type="entry name" value="Cyclic phosphodiesterase"/>
    <property type="match status" value="1"/>
</dbReference>
<dbReference type="InterPro" id="IPR004175">
    <property type="entry name" value="RNA_CPDase"/>
</dbReference>
<comment type="function">
    <text evidence="2">Hydrolyzes RNA 2',3'-cyclic phosphodiester to an RNA 2'-phosphomonoester.</text>
</comment>
<dbReference type="HAMAP" id="MF_01940">
    <property type="entry name" value="RNA_CPDase"/>
    <property type="match status" value="1"/>
</dbReference>
<feature type="short sequence motif" description="HXTX 2" evidence="2">
    <location>
        <begin position="135"/>
        <end position="138"/>
    </location>
</feature>
<name>A0A059FM50_9PROT</name>
<evidence type="ECO:0000313" key="4">
    <source>
        <dbReference type="Proteomes" id="UP000025171"/>
    </source>
</evidence>
<dbReference type="STRING" id="1280950.HJO_10757"/>
<dbReference type="AlphaFoldDB" id="A0A059FM50"/>
<gene>
    <name evidence="3" type="ORF">HJO_10757</name>
</gene>
<dbReference type="eggNOG" id="COG1514">
    <property type="taxonomic scope" value="Bacteria"/>
</dbReference>
<sequence length="193" mass="21938">MPGFLLSETLFQMPRMYRLFAALPVDPEIAPGLVALQKGLTGASWRPERNFHVTLRFFGALNHTQARDLDDLLGEITAPQIEIRLEGVGWFGRREPTAVWARVREDDALRALASQCERAARRMGLPPDRRPFTPHVTLAYLHDATLEDTRAWTEARQSYRSEPFWADSFHLYSSHMGNGPSRYIPEADYVLGG</sequence>
<comment type="caution">
    <text evidence="3">The sequence shown here is derived from an EMBL/GenBank/DDBJ whole genome shotgun (WGS) entry which is preliminary data.</text>
</comment>
<dbReference type="PANTHER" id="PTHR35561:SF1">
    <property type="entry name" value="RNA 2',3'-CYCLIC PHOSPHODIESTERASE"/>
    <property type="match status" value="1"/>
</dbReference>
<keyword evidence="3" id="KW-0436">Ligase</keyword>
<dbReference type="PATRIC" id="fig|1280950.3.peg.2153"/>
<keyword evidence="4" id="KW-1185">Reference proteome</keyword>
<organism evidence="3 4">
    <name type="scientific">Hyphomonas johnsonii MHS-2</name>
    <dbReference type="NCBI Taxonomy" id="1280950"/>
    <lineage>
        <taxon>Bacteria</taxon>
        <taxon>Pseudomonadati</taxon>
        <taxon>Pseudomonadota</taxon>
        <taxon>Alphaproteobacteria</taxon>
        <taxon>Hyphomonadales</taxon>
        <taxon>Hyphomonadaceae</taxon>
        <taxon>Hyphomonas</taxon>
    </lineage>
</organism>
<comment type="catalytic activity">
    <reaction evidence="2">
        <text>a 3'-end 2',3'-cyclophospho-ribonucleotide-RNA + H2O = a 3'-end 2'-phospho-ribonucleotide-RNA + H(+)</text>
        <dbReference type="Rhea" id="RHEA:11828"/>
        <dbReference type="Rhea" id="RHEA-COMP:10464"/>
        <dbReference type="Rhea" id="RHEA-COMP:17353"/>
        <dbReference type="ChEBI" id="CHEBI:15377"/>
        <dbReference type="ChEBI" id="CHEBI:15378"/>
        <dbReference type="ChEBI" id="CHEBI:83064"/>
        <dbReference type="ChEBI" id="CHEBI:173113"/>
        <dbReference type="EC" id="3.1.4.58"/>
    </reaction>
</comment>
<proteinExistence type="inferred from homology"/>
<dbReference type="NCBIfam" id="TIGR02258">
    <property type="entry name" value="2_5_ligase"/>
    <property type="match status" value="1"/>
</dbReference>
<feature type="short sequence motif" description="HXTX 1" evidence="2">
    <location>
        <begin position="52"/>
        <end position="55"/>
    </location>
</feature>
<feature type="active site" description="Proton donor" evidence="2">
    <location>
        <position position="52"/>
    </location>
</feature>
<keyword evidence="1 2" id="KW-0378">Hydrolase</keyword>
<accession>A0A059FM50</accession>
<feature type="active site" description="Proton acceptor" evidence="2">
    <location>
        <position position="135"/>
    </location>
</feature>
<dbReference type="SUPFAM" id="SSF55144">
    <property type="entry name" value="LigT-like"/>
    <property type="match status" value="1"/>
</dbReference>
<comment type="similarity">
    <text evidence="2">Belongs to the 2H phosphoesterase superfamily. ThpR family.</text>
</comment>
<dbReference type="InterPro" id="IPR009097">
    <property type="entry name" value="Cyclic_Pdiesterase"/>
</dbReference>
<dbReference type="PANTHER" id="PTHR35561">
    <property type="entry name" value="RNA 2',3'-CYCLIC PHOSPHODIESTERASE"/>
    <property type="match status" value="1"/>
</dbReference>
<reference evidence="3 4" key="1">
    <citation type="journal article" date="2014" name="Antonie Van Leeuwenhoek">
        <title>Hyphomonas beringensis sp. nov. and Hyphomonas chukchiensis sp. nov., isolated from surface seawater of the Bering Sea and Chukchi Sea.</title>
        <authorList>
            <person name="Li C."/>
            <person name="Lai Q."/>
            <person name="Li G."/>
            <person name="Dong C."/>
            <person name="Wang J."/>
            <person name="Liao Y."/>
            <person name="Shao Z."/>
        </authorList>
    </citation>
    <scope>NUCLEOTIDE SEQUENCE [LARGE SCALE GENOMIC DNA]</scope>
    <source>
        <strain evidence="3 4">MHS-2</strain>
    </source>
</reference>
<dbReference type="Pfam" id="PF13563">
    <property type="entry name" value="2_5_RNA_ligase2"/>
    <property type="match status" value="1"/>
</dbReference>
<protein>
    <recommendedName>
        <fullName evidence="2">RNA 2',3'-cyclic phosphodiesterase</fullName>
        <shortName evidence="2">RNA 2',3'-CPDase</shortName>
        <ecNumber evidence="2">3.1.4.58</ecNumber>
    </recommendedName>
</protein>
<dbReference type="Proteomes" id="UP000025171">
    <property type="component" value="Unassembled WGS sequence"/>
</dbReference>
<dbReference type="GO" id="GO:0008664">
    <property type="term" value="F:RNA 2',3'-cyclic 3'-phosphodiesterase activity"/>
    <property type="evidence" value="ECO:0007669"/>
    <property type="project" value="UniProtKB-EC"/>
</dbReference>